<dbReference type="RefSeq" id="XP_065932843.1">
    <property type="nucleotide sequence ID" value="XM_066076771.1"/>
</dbReference>
<feature type="compositionally biased region" description="Polar residues" evidence="7">
    <location>
        <begin position="801"/>
        <end position="816"/>
    </location>
</feature>
<organism evidence="11 12">
    <name type="scientific">Magallana gigas</name>
    <name type="common">Pacific oyster</name>
    <name type="synonym">Crassostrea gigas</name>
    <dbReference type="NCBI Taxonomy" id="29159"/>
    <lineage>
        <taxon>Eukaryota</taxon>
        <taxon>Metazoa</taxon>
        <taxon>Spiralia</taxon>
        <taxon>Lophotrochozoa</taxon>
        <taxon>Mollusca</taxon>
        <taxon>Bivalvia</taxon>
        <taxon>Autobranchia</taxon>
        <taxon>Pteriomorphia</taxon>
        <taxon>Ostreida</taxon>
        <taxon>Ostreoidea</taxon>
        <taxon>Ostreidae</taxon>
        <taxon>Magallana</taxon>
    </lineage>
</organism>
<keyword evidence="6" id="KW-0970">Cilium biogenesis/degradation</keyword>
<feature type="compositionally biased region" description="Polar residues" evidence="7">
    <location>
        <begin position="853"/>
        <end position="862"/>
    </location>
</feature>
<sequence>MDRVGLELDASRGENLCLNNKKEKKYRTSNKSTKIGRGMKERQMNTCMTFLEIISDVVQKGPTTKRFKSGMFGVSALPIYRSRKRDKLDDFDGIRSILSHSKCPDNWEPYVHKQGDLFYVDVKEDSKSQSKNQQRVNVPERSSGHHRDRSQPVNTEETNNGNHVHLENNNQPLVSKNSTYDPHSSKFEVQVTGTGYKHFKPKILFSDQTILKENDFNSENLPESDSHKKLSNGQVSSSSCPQSEDKIKHVYLMPNLRNCSSSDKSGIILCEKLFGIVLCQYNHRTSQPMLNGNTLEKLARERKIIVQDVLQASPAKQSAQIFRGDMLVCLNDIEITWVNLDEIFRSISSRAVKLTFQLPVVIGPDKNPPSSRIPPPLPPKTYPHKVSTCTVVPTSPHQPKKKHHPQLGENILQLVSGEDKSRLYSFLKNILCAVLYLTLDSRESDESSDGNNKEDIVYQFPCDLENKLVDVRGLFLTLCGIVPDVTGNNVKCCTVSHKGELIHVVFIREGQDLFLMGFPHSRVPLAFSEVVMTELHRLLKVLFGSVVSAFRSPKFRAQLDQLFSLTLHTVLQNPDIILHGPNSNVSGQVFYESISGAQSLSLSQENMLLCDEILSEFEAADFDEFMEEDELFDRRAFNVLGTCLYYKEYLLCNHLPASDFQDIHLFIKYHSLLQLMAKKSVEDLVIWREMFPTRRFHSREASPPGYTEPTGHWFLLLVGMKHFLLATLLEMGGCTKSRNIPLSPDPFYVSQAKATLLQFETDDVAIAQSCEKRLSADPCGPTLVSADSMLQGVKSKKEENSFISPTKVQDSPKNPATPILSPTYSILFKWPLSPNNESLSGIPEDSPDHYKGGSTNDVSTPTMKRHGSRLSYGSNDSAGSGSSSGPQNKGKLGSKSGSVFEVNSINSAINLEPQKVIRVTRGSQNTLFHLIQFDGLEGIVISPSPQALAASQGHLQSQVLTNFYKSCLQIRNSFHRTSTHPIKLNHKNMKRRVHAVDHQEHAVLFRYTQPQENKRPPVALLYWVVGRQLRHEKEMFVCFHESIPQSAIEMAFRVGFGT</sequence>
<dbReference type="InterPro" id="IPR043989">
    <property type="entry name" value="CCZ1/INTU/HSP4_longin_3"/>
</dbReference>
<feature type="region of interest" description="Disordered" evidence="7">
    <location>
        <begin position="795"/>
        <end position="816"/>
    </location>
</feature>
<accession>A0A8W8L8K3</accession>
<proteinExistence type="inferred from homology"/>
<evidence type="ECO:0000256" key="2">
    <source>
        <dbReference type="ARBA" id="ARBA00010034"/>
    </source>
</evidence>
<evidence type="ECO:0000313" key="11">
    <source>
        <dbReference type="EnsemblMetazoa" id="G27072.1:cds"/>
    </source>
</evidence>
<dbReference type="GO" id="GO:0060271">
    <property type="term" value="P:cilium assembly"/>
    <property type="evidence" value="ECO:0007669"/>
    <property type="project" value="InterPro"/>
</dbReference>
<reference evidence="11" key="1">
    <citation type="submission" date="2022-08" db="UniProtKB">
        <authorList>
            <consortium name="EnsemblMetazoa"/>
        </authorList>
    </citation>
    <scope>IDENTIFICATION</scope>
    <source>
        <strain evidence="11">05x7-T-G4-1.051#20</strain>
    </source>
</reference>
<evidence type="ECO:0000259" key="10">
    <source>
        <dbReference type="Pfam" id="PF19033"/>
    </source>
</evidence>
<keyword evidence="4" id="KW-0217">Developmental protein</keyword>
<dbReference type="Proteomes" id="UP000005408">
    <property type="component" value="Unassembled WGS sequence"/>
</dbReference>
<evidence type="ECO:0000259" key="8">
    <source>
        <dbReference type="Pfam" id="PF19031"/>
    </source>
</evidence>
<feature type="domain" description="CCZ1/INTU second Longin" evidence="9">
    <location>
        <begin position="639"/>
        <end position="756"/>
    </location>
</feature>
<dbReference type="AlphaFoldDB" id="A0A8W8L8K3"/>
<evidence type="ECO:0000256" key="1">
    <source>
        <dbReference type="ARBA" id="ARBA00004496"/>
    </source>
</evidence>
<dbReference type="GO" id="GO:0005737">
    <property type="term" value="C:cytoplasm"/>
    <property type="evidence" value="ECO:0007669"/>
    <property type="project" value="UniProtKB-SubCell"/>
</dbReference>
<evidence type="ECO:0000256" key="4">
    <source>
        <dbReference type="ARBA" id="ARBA00022473"/>
    </source>
</evidence>
<evidence type="ECO:0000259" key="9">
    <source>
        <dbReference type="Pfam" id="PF19032"/>
    </source>
</evidence>
<dbReference type="InterPro" id="IPR039151">
    <property type="entry name" value="INTU"/>
</dbReference>
<keyword evidence="5" id="KW-0963">Cytoplasm</keyword>
<dbReference type="InterPro" id="IPR043987">
    <property type="entry name" value="CCZ1/INTU/HSP4_longin_1"/>
</dbReference>
<dbReference type="Pfam" id="PF19033">
    <property type="entry name" value="Intu_longin_3"/>
    <property type="match status" value="1"/>
</dbReference>
<dbReference type="EnsemblMetazoa" id="G27072.1">
    <property type="protein sequence ID" value="G27072.1:cds"/>
    <property type="gene ID" value="G27072"/>
</dbReference>
<feature type="compositionally biased region" description="Polar residues" evidence="7">
    <location>
        <begin position="171"/>
        <end position="181"/>
    </location>
</feature>
<evidence type="ECO:0000256" key="3">
    <source>
        <dbReference type="ARBA" id="ARBA00015639"/>
    </source>
</evidence>
<evidence type="ECO:0000256" key="6">
    <source>
        <dbReference type="ARBA" id="ARBA00022794"/>
    </source>
</evidence>
<feature type="compositionally biased region" description="Low complexity" evidence="7">
    <location>
        <begin position="871"/>
        <end position="885"/>
    </location>
</feature>
<comment type="similarity">
    <text evidence="2">Belongs to the inturned family.</text>
</comment>
<feature type="domain" description="CCZ1/INTU/HPS4 third Longin" evidence="10">
    <location>
        <begin position="925"/>
        <end position="1053"/>
    </location>
</feature>
<feature type="compositionally biased region" description="Polar residues" evidence="7">
    <location>
        <begin position="231"/>
        <end position="241"/>
    </location>
</feature>
<dbReference type="PANTHER" id="PTHR21082:SF4">
    <property type="entry name" value="PROTEIN INTURNED"/>
    <property type="match status" value="1"/>
</dbReference>
<comment type="subcellular location">
    <subcellularLocation>
        <location evidence="1">Cytoplasm</location>
    </subcellularLocation>
</comment>
<protein>
    <recommendedName>
        <fullName evidence="3">Protein inturned</fullName>
    </recommendedName>
</protein>
<evidence type="ECO:0000313" key="12">
    <source>
        <dbReference type="Proteomes" id="UP000005408"/>
    </source>
</evidence>
<dbReference type="PANTHER" id="PTHR21082">
    <property type="entry name" value="PROTEIN INTURNED"/>
    <property type="match status" value="1"/>
</dbReference>
<dbReference type="GO" id="GO:0005929">
    <property type="term" value="C:cilium"/>
    <property type="evidence" value="ECO:0007669"/>
    <property type="project" value="TreeGrafter"/>
</dbReference>
<name>A0A8W8L8K3_MAGGI</name>
<dbReference type="GO" id="GO:0007399">
    <property type="term" value="P:nervous system development"/>
    <property type="evidence" value="ECO:0007669"/>
    <property type="project" value="TreeGrafter"/>
</dbReference>
<dbReference type="Pfam" id="PF19032">
    <property type="entry name" value="Intu_longin_2"/>
    <property type="match status" value="1"/>
</dbReference>
<feature type="region of interest" description="Disordered" evidence="7">
    <location>
        <begin position="124"/>
        <end position="181"/>
    </location>
</feature>
<dbReference type="GO" id="GO:0001736">
    <property type="term" value="P:establishment of planar polarity"/>
    <property type="evidence" value="ECO:0007669"/>
    <property type="project" value="InterPro"/>
</dbReference>
<dbReference type="Pfam" id="PF19031">
    <property type="entry name" value="Intu_longin_1"/>
    <property type="match status" value="1"/>
</dbReference>
<keyword evidence="12" id="KW-1185">Reference proteome</keyword>
<dbReference type="InterPro" id="IPR036034">
    <property type="entry name" value="PDZ_sf"/>
</dbReference>
<feature type="domain" description="CCZ1/INTU/HSP4 first Longin" evidence="8">
    <location>
        <begin position="446"/>
        <end position="544"/>
    </location>
</feature>
<dbReference type="InterPro" id="IPR043988">
    <property type="entry name" value="CCZ1/INTU_longin_2"/>
</dbReference>
<evidence type="ECO:0000256" key="7">
    <source>
        <dbReference type="SAM" id="MobiDB-lite"/>
    </source>
</evidence>
<feature type="region of interest" description="Disordered" evidence="7">
    <location>
        <begin position="838"/>
        <end position="895"/>
    </location>
</feature>
<dbReference type="SUPFAM" id="SSF50156">
    <property type="entry name" value="PDZ domain-like"/>
    <property type="match status" value="1"/>
</dbReference>
<dbReference type="GeneID" id="105333330"/>
<feature type="compositionally biased region" description="Low complexity" evidence="7">
    <location>
        <begin position="159"/>
        <end position="170"/>
    </location>
</feature>
<feature type="region of interest" description="Disordered" evidence="7">
    <location>
        <begin position="217"/>
        <end position="241"/>
    </location>
</feature>
<evidence type="ECO:0000256" key="5">
    <source>
        <dbReference type="ARBA" id="ARBA00022490"/>
    </source>
</evidence>
<dbReference type="GO" id="GO:0016192">
    <property type="term" value="P:vesicle-mediated transport"/>
    <property type="evidence" value="ECO:0007669"/>
    <property type="project" value="InterPro"/>
</dbReference>